<keyword evidence="2 7" id="KW-0813">Transport</keyword>
<organism evidence="9 10">
    <name type="scientific">Aestuariibaculum suncheonense</name>
    <dbReference type="NCBI Taxonomy" id="1028745"/>
    <lineage>
        <taxon>Bacteria</taxon>
        <taxon>Pseudomonadati</taxon>
        <taxon>Bacteroidota</taxon>
        <taxon>Flavobacteriia</taxon>
        <taxon>Flavobacteriales</taxon>
        <taxon>Flavobacteriaceae</taxon>
    </lineage>
</organism>
<dbReference type="InterPro" id="IPR012910">
    <property type="entry name" value="Plug_dom"/>
</dbReference>
<evidence type="ECO:0000313" key="9">
    <source>
        <dbReference type="EMBL" id="MBD0836082.1"/>
    </source>
</evidence>
<feature type="domain" description="TonB-dependent receptor plug" evidence="8">
    <location>
        <begin position="204"/>
        <end position="322"/>
    </location>
</feature>
<evidence type="ECO:0000256" key="4">
    <source>
        <dbReference type="ARBA" id="ARBA00022692"/>
    </source>
</evidence>
<dbReference type="PROSITE" id="PS52016">
    <property type="entry name" value="TONB_DEPENDENT_REC_3"/>
    <property type="match status" value="1"/>
</dbReference>
<dbReference type="InterPro" id="IPR037066">
    <property type="entry name" value="Plug_dom_sf"/>
</dbReference>
<sequence>MRTFIFFLCTTVFGLSSVHLESQNSKIVIERDQTVTVDEVFDIIREQTKDYMFIYKAELFKDFPKVQLNKGVIWMDALISKSLKGGDLDVILTANNTILIKKSSIFQSIKITGQVLDQTGLPIPGVTVLIKGTLKGVSTDFDGKYSIVVPSSENILVFSALGFKKKEVLVDNQNVINILLEEDIAELDAVELVSTGYQTISKERSAGSYSKPDMDVFQNRSSSMNVAERLDGLVPGLTVNRSPGAELFNPILVRGLSTLQLTQTSPLIVVDGIPIADIAPQSTSAIALSGLLNINPQDIKDITVLKDATAASIWGARAANGVIVINTKKGNSTGETEFQYDTFVSTEGRSDLDYLRTLESKDFIQVVEDIFDPVRNPYNSVTGFTTSGNGIPPHERILYDEYRGVISSGAARRSLDSLASINNRDQIEKIWYRPSILTTHTLSVSGGADKYSFYASGNYTGTQSHTPGEKDNRYKLNFRQNFDVGKRVNIDLITDITYQDKFSPNNINIDSRFLPYQLFRDANGNNIEMSYMTELNDSIRSVMEDASRINLSYTPLNEIDYAYTKSNTKSIRNILGFDADIVKGLKFQGKYGYTVNIVDNESYTDHLAIGERTELVEFTVVPSAGSAPVYYLPSTGGKYATRGTDVKAWTIRNQLSYIKDWNNRKHQLNLIAGQEAQEQLSIVKTSQVRGYDDRLQTYEQIDYGNLARVDNVVKPNAYNFPLYGLVFSSLNQERYFGRGETISRFTSYYGNVAYTYNQKYSLNASVRNDQSNLFGLDKSAQNKPVWSVGGRWDLGRETFLKNSGWLNMLALRATYGIAGNAPRPGSAASFDILTPTSSFFFPETGLRISTPGNRKLSWERTATKNFGIDFNFIGRISGSIDYYQRRTEDLLGTIPTNPLTGYSSVTGNLGDIENDGVEMSLQTRNIVLKDFSWTSTLNIAYNKNTLTKLNLTEETTSGDVRVREQFVVGYPTFGLFAYDYVGLDENGDPQIRLADGTITKDPNVTTPEDIKFMGTTQPKWNGGFGNTFAYKNLSLNINTVYSFGHVMRRDVNNFYSGTRLLPGNFNFLSGNINEDFLNRWQQSGDENTTDIPRHVVAEDGTRYTNYYVYGNSNVISGSFIKIRDINLVYRLPSKIFGNISWINQVTVRGQVSNILLWADNDYGIDPEYHFFDGSRALKPGERITLGLNVKF</sequence>
<dbReference type="InterPro" id="IPR036942">
    <property type="entry name" value="Beta-barrel_TonB_sf"/>
</dbReference>
<keyword evidence="3 7" id="KW-1134">Transmembrane beta strand</keyword>
<dbReference type="Gene3D" id="2.170.130.10">
    <property type="entry name" value="TonB-dependent receptor, plug domain"/>
    <property type="match status" value="1"/>
</dbReference>
<dbReference type="InterPro" id="IPR023996">
    <property type="entry name" value="TonB-dep_OMP_SusC/RagA"/>
</dbReference>
<dbReference type="GO" id="GO:0009279">
    <property type="term" value="C:cell outer membrane"/>
    <property type="evidence" value="ECO:0007669"/>
    <property type="project" value="UniProtKB-SubCell"/>
</dbReference>
<evidence type="ECO:0000256" key="1">
    <source>
        <dbReference type="ARBA" id="ARBA00004571"/>
    </source>
</evidence>
<comment type="similarity">
    <text evidence="7">Belongs to the TonB-dependent receptor family.</text>
</comment>
<dbReference type="EMBL" id="JACVXC010000004">
    <property type="protein sequence ID" value="MBD0836082.1"/>
    <property type="molecule type" value="Genomic_DNA"/>
</dbReference>
<dbReference type="NCBIfam" id="TIGR04057">
    <property type="entry name" value="SusC_RagA_signa"/>
    <property type="match status" value="1"/>
</dbReference>
<evidence type="ECO:0000313" key="10">
    <source>
        <dbReference type="Proteomes" id="UP000602057"/>
    </source>
</evidence>
<gene>
    <name evidence="9" type="ORF">ICJ84_11580</name>
</gene>
<dbReference type="AlphaFoldDB" id="A0A8J6QI31"/>
<proteinExistence type="inferred from homology"/>
<keyword evidence="5 7" id="KW-0472">Membrane</keyword>
<evidence type="ECO:0000256" key="6">
    <source>
        <dbReference type="ARBA" id="ARBA00023237"/>
    </source>
</evidence>
<evidence type="ECO:0000259" key="8">
    <source>
        <dbReference type="Pfam" id="PF07715"/>
    </source>
</evidence>
<dbReference type="SUPFAM" id="SSF49464">
    <property type="entry name" value="Carboxypeptidase regulatory domain-like"/>
    <property type="match status" value="1"/>
</dbReference>
<protein>
    <submittedName>
        <fullName evidence="9">SusC/RagA family TonB-linked outer membrane protein</fullName>
    </submittedName>
</protein>
<dbReference type="InterPro" id="IPR023997">
    <property type="entry name" value="TonB-dep_OMP_SusC/RagA_CS"/>
</dbReference>
<dbReference type="Proteomes" id="UP000602057">
    <property type="component" value="Unassembled WGS sequence"/>
</dbReference>
<comment type="caution">
    <text evidence="9">The sequence shown here is derived from an EMBL/GenBank/DDBJ whole genome shotgun (WGS) entry which is preliminary data.</text>
</comment>
<accession>A0A8J6QI31</accession>
<dbReference type="SUPFAM" id="SSF56935">
    <property type="entry name" value="Porins"/>
    <property type="match status" value="1"/>
</dbReference>
<evidence type="ECO:0000256" key="5">
    <source>
        <dbReference type="ARBA" id="ARBA00023136"/>
    </source>
</evidence>
<dbReference type="Gene3D" id="2.60.40.1120">
    <property type="entry name" value="Carboxypeptidase-like, regulatory domain"/>
    <property type="match status" value="1"/>
</dbReference>
<dbReference type="NCBIfam" id="TIGR04056">
    <property type="entry name" value="OMP_RagA_SusC"/>
    <property type="match status" value="1"/>
</dbReference>
<evidence type="ECO:0000256" key="2">
    <source>
        <dbReference type="ARBA" id="ARBA00022448"/>
    </source>
</evidence>
<dbReference type="RefSeq" id="WP_188216572.1">
    <property type="nucleotide sequence ID" value="NZ_BAABGH010000007.1"/>
</dbReference>
<dbReference type="Gene3D" id="2.40.170.20">
    <property type="entry name" value="TonB-dependent receptor, beta-barrel domain"/>
    <property type="match status" value="1"/>
</dbReference>
<reference evidence="9" key="2">
    <citation type="submission" date="2020-09" db="EMBL/GenBank/DDBJ databases">
        <authorList>
            <person name="Wu Z."/>
        </authorList>
    </citation>
    <scope>NUCLEOTIDE SEQUENCE</scope>
    <source>
        <strain evidence="9">SC17</strain>
    </source>
</reference>
<keyword evidence="4 7" id="KW-0812">Transmembrane</keyword>
<keyword evidence="10" id="KW-1185">Reference proteome</keyword>
<comment type="subcellular location">
    <subcellularLocation>
        <location evidence="1 7">Cell outer membrane</location>
        <topology evidence="1 7">Multi-pass membrane protein</topology>
    </subcellularLocation>
</comment>
<dbReference type="InterPro" id="IPR008969">
    <property type="entry name" value="CarboxyPept-like_regulatory"/>
</dbReference>
<dbReference type="Pfam" id="PF07715">
    <property type="entry name" value="Plug"/>
    <property type="match status" value="1"/>
</dbReference>
<evidence type="ECO:0000256" key="3">
    <source>
        <dbReference type="ARBA" id="ARBA00022452"/>
    </source>
</evidence>
<dbReference type="InterPro" id="IPR039426">
    <property type="entry name" value="TonB-dep_rcpt-like"/>
</dbReference>
<keyword evidence="6 7" id="KW-0998">Cell outer membrane</keyword>
<evidence type="ECO:0000256" key="7">
    <source>
        <dbReference type="PROSITE-ProRule" id="PRU01360"/>
    </source>
</evidence>
<name>A0A8J6QI31_9FLAO</name>
<dbReference type="Pfam" id="PF13715">
    <property type="entry name" value="CarbopepD_reg_2"/>
    <property type="match status" value="1"/>
</dbReference>
<reference evidence="9" key="1">
    <citation type="journal article" date="2013" name="Int. J. Syst. Evol. Microbiol.">
        <title>Aestuariibaculum suncheonense gen. nov., sp. nov., a marine bacterium of the family Flavobacteriaceae isolated from a tidal flat and emended descriptions of the genera Gaetbulibacter and Tamlana.</title>
        <authorList>
            <person name="Jeong S.H."/>
            <person name="Park M.S."/>
            <person name="Jin H.M."/>
            <person name="Lee K."/>
            <person name="Park W."/>
            <person name="Jeon C.O."/>
        </authorList>
    </citation>
    <scope>NUCLEOTIDE SEQUENCE</scope>
    <source>
        <strain evidence="9">SC17</strain>
    </source>
</reference>